<evidence type="ECO:0000259" key="7">
    <source>
        <dbReference type="PROSITE" id="PS51372"/>
    </source>
</evidence>
<dbReference type="InterPro" id="IPR036388">
    <property type="entry name" value="WH-like_DNA-bd_sf"/>
</dbReference>
<dbReference type="GO" id="GO:0008982">
    <property type="term" value="F:protein-N(PI)-phosphohistidine-sugar phosphotransferase activity"/>
    <property type="evidence" value="ECO:0007669"/>
    <property type="project" value="InterPro"/>
</dbReference>
<dbReference type="PANTHER" id="PTHR30185">
    <property type="entry name" value="CRYPTIC BETA-GLUCOSIDE BGL OPERON ANTITERMINATOR"/>
    <property type="match status" value="1"/>
</dbReference>
<dbReference type="InterPro" id="IPR036095">
    <property type="entry name" value="PTS_EIIB-like_sf"/>
</dbReference>
<dbReference type="InterPro" id="IPR011608">
    <property type="entry name" value="PRD"/>
</dbReference>
<dbReference type="InterPro" id="IPR013011">
    <property type="entry name" value="PTS_EIIB_2"/>
</dbReference>
<comment type="caution">
    <text evidence="8">The sequence shown here is derived from an EMBL/GenBank/DDBJ whole genome shotgun (WGS) entry which is preliminary data.</text>
</comment>
<dbReference type="Pfam" id="PF02302">
    <property type="entry name" value="PTS_IIB"/>
    <property type="match status" value="1"/>
</dbReference>
<dbReference type="RefSeq" id="WP_201312238.1">
    <property type="nucleotide sequence ID" value="NZ_BLYI01000069.1"/>
</dbReference>
<evidence type="ECO:0000256" key="5">
    <source>
        <dbReference type="ARBA" id="ARBA00023163"/>
    </source>
</evidence>
<keyword evidence="9" id="KW-1185">Reference proteome</keyword>
<evidence type="ECO:0000259" key="6">
    <source>
        <dbReference type="PROSITE" id="PS51099"/>
    </source>
</evidence>
<dbReference type="Proteomes" id="UP000613208">
    <property type="component" value="Unassembled WGS sequence"/>
</dbReference>
<dbReference type="CDD" id="cd05568">
    <property type="entry name" value="PTS_IIB_bgl_like"/>
    <property type="match status" value="1"/>
</dbReference>
<evidence type="ECO:0000313" key="9">
    <source>
        <dbReference type="Proteomes" id="UP000613208"/>
    </source>
</evidence>
<feature type="domain" description="PRD" evidence="7">
    <location>
        <begin position="308"/>
        <end position="413"/>
    </location>
</feature>
<dbReference type="PROSITE" id="PS51099">
    <property type="entry name" value="PTS_EIIB_TYPE_2"/>
    <property type="match status" value="1"/>
</dbReference>
<dbReference type="PROSITE" id="PS51372">
    <property type="entry name" value="PRD_2"/>
    <property type="match status" value="1"/>
</dbReference>
<reference evidence="8" key="1">
    <citation type="submission" date="2020-06" db="EMBL/GenBank/DDBJ databases">
        <title>Characterization of fructooligosaccharide metabolism and fructooligosaccharide-degrading enzymes in human commensal butyrate producers.</title>
        <authorList>
            <person name="Tanno H."/>
            <person name="Fujii T."/>
            <person name="Hirano K."/>
            <person name="Maeno S."/>
            <person name="Tonozuka T."/>
            <person name="Sakamoto M."/>
            <person name="Ohkuma M."/>
            <person name="Tochio T."/>
            <person name="Endo A."/>
        </authorList>
    </citation>
    <scope>NUCLEOTIDE SEQUENCE</scope>
    <source>
        <strain evidence="8">JCM 17466</strain>
    </source>
</reference>
<dbReference type="Pfam" id="PF05043">
    <property type="entry name" value="Mga"/>
    <property type="match status" value="1"/>
</dbReference>
<evidence type="ECO:0000256" key="2">
    <source>
        <dbReference type="ARBA" id="ARBA00022737"/>
    </source>
</evidence>
<dbReference type="InterPro" id="IPR050661">
    <property type="entry name" value="BglG_antiterminators"/>
</dbReference>
<evidence type="ECO:0000256" key="1">
    <source>
        <dbReference type="ARBA" id="ARBA00022679"/>
    </source>
</evidence>
<dbReference type="GO" id="GO:0009401">
    <property type="term" value="P:phosphoenolpyruvate-dependent sugar phosphotransferase system"/>
    <property type="evidence" value="ECO:0007669"/>
    <property type="project" value="InterPro"/>
</dbReference>
<dbReference type="GO" id="GO:0006355">
    <property type="term" value="P:regulation of DNA-templated transcription"/>
    <property type="evidence" value="ECO:0007669"/>
    <property type="project" value="InterPro"/>
</dbReference>
<dbReference type="InterPro" id="IPR003501">
    <property type="entry name" value="PTS_EIIB_2/3"/>
</dbReference>
<gene>
    <name evidence="8" type="primary">mtlR_2</name>
    <name evidence="8" type="ORF">ANBU17_29350</name>
</gene>
<evidence type="ECO:0000256" key="3">
    <source>
        <dbReference type="ARBA" id="ARBA00023015"/>
    </source>
</evidence>
<dbReference type="InterPro" id="IPR036634">
    <property type="entry name" value="PRD_sf"/>
</dbReference>
<accession>A0A916VEN0</accession>
<dbReference type="Gene3D" id="1.10.10.10">
    <property type="entry name" value="Winged helix-like DNA-binding domain superfamily/Winged helix DNA-binding domain"/>
    <property type="match status" value="1"/>
</dbReference>
<keyword evidence="5" id="KW-0804">Transcription</keyword>
<keyword evidence="1" id="KW-0808">Transferase</keyword>
<dbReference type="Gene3D" id="1.10.1790.10">
    <property type="entry name" value="PRD domain"/>
    <property type="match status" value="1"/>
</dbReference>
<keyword evidence="3" id="KW-0805">Transcription regulation</keyword>
<protein>
    <submittedName>
        <fullName evidence="8">Transcriptional regulator MtlR</fullName>
    </submittedName>
</protein>
<dbReference type="AlphaFoldDB" id="A0A916VEN0"/>
<organism evidence="8 9">
    <name type="scientific">Anaerostipes butyraticus</name>
    <dbReference type="NCBI Taxonomy" id="645466"/>
    <lineage>
        <taxon>Bacteria</taxon>
        <taxon>Bacillati</taxon>
        <taxon>Bacillota</taxon>
        <taxon>Clostridia</taxon>
        <taxon>Lachnospirales</taxon>
        <taxon>Lachnospiraceae</taxon>
        <taxon>Anaerostipes</taxon>
    </lineage>
</organism>
<evidence type="ECO:0000256" key="4">
    <source>
        <dbReference type="ARBA" id="ARBA00023159"/>
    </source>
</evidence>
<keyword evidence="2" id="KW-0677">Repeat</keyword>
<evidence type="ECO:0000313" key="8">
    <source>
        <dbReference type="EMBL" id="GFO86588.1"/>
    </source>
</evidence>
<keyword evidence="4" id="KW-0010">Activator</keyword>
<dbReference type="SUPFAM" id="SSF52794">
    <property type="entry name" value="PTS system IIB component-like"/>
    <property type="match status" value="1"/>
</dbReference>
<dbReference type="SUPFAM" id="SSF63520">
    <property type="entry name" value="PTS-regulatory domain, PRD"/>
    <property type="match status" value="1"/>
</dbReference>
<feature type="domain" description="PTS EIIB type-2" evidence="6">
    <location>
        <begin position="415"/>
        <end position="504"/>
    </location>
</feature>
<dbReference type="Pfam" id="PF00874">
    <property type="entry name" value="PRD"/>
    <property type="match status" value="1"/>
</dbReference>
<proteinExistence type="predicted"/>
<dbReference type="EMBL" id="BLYI01000069">
    <property type="protein sequence ID" value="GFO86588.1"/>
    <property type="molecule type" value="Genomic_DNA"/>
</dbReference>
<dbReference type="InterPro" id="IPR007737">
    <property type="entry name" value="Mga_HTH"/>
</dbReference>
<dbReference type="PANTHER" id="PTHR30185:SF18">
    <property type="entry name" value="TRANSCRIPTIONAL REGULATOR MTLR"/>
    <property type="match status" value="1"/>
</dbReference>
<sequence length="693" mass="81023">MMMSARTKEIIQMVIAEREYITIKEIAAGMGISERTVYREIPEVTRVLGEYEITLETVSKKGIRIIGKGKNIQKLLQDLNDKIRVQVVDPKERLHLIVFRLLHEKEFIKTEALAIDLKTSLPTIRNDLKKAGKAAGDYHLSLIQKKGEGIMLQGPQIEKDHLLIHALMQSVEIQDLYLWLEGEFEKSNLLLEEMEAYGYREIFMEFHKIFQNFGGWLEKKKLYLEDISYLEMIFFMALMVRHHQEGNEMEVREYQMEEIKSDEQILAGEIREKIQSRFQIELTGGEERYLNWVVHTTVASHPEETALEANPEMRIRVSEFVKRVEESMGIYLSRDQKLMDGLIIHIDKALKRTRSGMSISNPIIREIEKDYEQLFDIVKTSVREAFPEDYFPEDEIGYLVLYFAVSLDNITKKTFRILVVCSSGMGSSKMLASRLEREIPEIYVRKIVSLIGLGKEDLNEYDLILSTVPLYLDSSDYLKVSPLLNPQELEMVKEKIRRHKHKTLKRIGARERHAGKWESMDGMLALSQLNEFTRYSLTLLEDFSVIDLEAGTDMETTYQKIGQWSREIDLNLDGEELIRYYREKKAMECYFVIPSTKVGYFECFLEKIRKPALLVCHFQEEKIEEEYAGDRICSMAAMFYPKKLNFLEREFVGTITDMIIDDANVIQMMEQGDEEGIKRCLSFRFLEYIRNIV</sequence>
<name>A0A916VEN0_9FIRM</name>
<dbReference type="Gene3D" id="3.40.50.2300">
    <property type="match status" value="1"/>
</dbReference>